<feature type="non-terminal residue" evidence="2">
    <location>
        <position position="199"/>
    </location>
</feature>
<feature type="region of interest" description="Disordered" evidence="1">
    <location>
        <begin position="1"/>
        <end position="41"/>
    </location>
</feature>
<gene>
    <name evidence="2" type="ORF">HaLaN_18916</name>
</gene>
<dbReference type="GO" id="GO:0003677">
    <property type="term" value="F:DNA binding"/>
    <property type="evidence" value="ECO:0007669"/>
    <property type="project" value="InterPro"/>
</dbReference>
<dbReference type="GO" id="GO:2000779">
    <property type="term" value="P:regulation of double-strand break repair"/>
    <property type="evidence" value="ECO:0007669"/>
    <property type="project" value="TreeGrafter"/>
</dbReference>
<dbReference type="EMBL" id="BLLF01001858">
    <property type="protein sequence ID" value="GFH21581.1"/>
    <property type="molecule type" value="Genomic_DNA"/>
</dbReference>
<dbReference type="PANTHER" id="PTHR13468">
    <property type="entry name" value="DEK PROTEIN"/>
    <property type="match status" value="1"/>
</dbReference>
<keyword evidence="3" id="KW-1185">Reference proteome</keyword>
<dbReference type="Proteomes" id="UP000485058">
    <property type="component" value="Unassembled WGS sequence"/>
</dbReference>
<dbReference type="GO" id="GO:0005634">
    <property type="term" value="C:nucleus"/>
    <property type="evidence" value="ECO:0007669"/>
    <property type="project" value="TreeGrafter"/>
</dbReference>
<name>A0A699ZH82_HAELA</name>
<dbReference type="PANTHER" id="PTHR13468:SF1">
    <property type="entry name" value="PROTEIN DEK"/>
    <property type="match status" value="1"/>
</dbReference>
<evidence type="ECO:0000313" key="2">
    <source>
        <dbReference type="EMBL" id="GFH21581.1"/>
    </source>
</evidence>
<feature type="region of interest" description="Disordered" evidence="1">
    <location>
        <begin position="133"/>
        <end position="199"/>
    </location>
</feature>
<feature type="compositionally biased region" description="Basic residues" evidence="1">
    <location>
        <begin position="159"/>
        <end position="173"/>
    </location>
</feature>
<feature type="compositionally biased region" description="Polar residues" evidence="1">
    <location>
        <begin position="1"/>
        <end position="23"/>
    </location>
</feature>
<comment type="caution">
    <text evidence="2">The sequence shown here is derived from an EMBL/GenBank/DDBJ whole genome shotgun (WGS) entry which is preliminary data.</text>
</comment>
<accession>A0A699ZH82</accession>
<evidence type="ECO:0000256" key="1">
    <source>
        <dbReference type="SAM" id="MobiDB-lite"/>
    </source>
</evidence>
<evidence type="ECO:0000313" key="3">
    <source>
        <dbReference type="Proteomes" id="UP000485058"/>
    </source>
</evidence>
<dbReference type="GO" id="GO:0042393">
    <property type="term" value="F:histone binding"/>
    <property type="evidence" value="ECO:0007669"/>
    <property type="project" value="TreeGrafter"/>
</dbReference>
<reference evidence="2 3" key="1">
    <citation type="submission" date="2020-02" db="EMBL/GenBank/DDBJ databases">
        <title>Draft genome sequence of Haematococcus lacustris strain NIES-144.</title>
        <authorList>
            <person name="Morimoto D."/>
            <person name="Nakagawa S."/>
            <person name="Yoshida T."/>
            <person name="Sawayama S."/>
        </authorList>
    </citation>
    <scope>NUCLEOTIDE SEQUENCE [LARGE SCALE GENOMIC DNA]</scope>
    <source>
        <strain evidence="2 3">NIES-144</strain>
    </source>
</reference>
<sequence>MANKQEPTTQDEANTAAETTTPRRAQRERKQVQHYTPQETEKAEFIIKQGRGTKLGDIPNVRHKLSGLKGDDDLIASLHKLVYNRPGTVVKRKRNLFEFSGFPAEEEKNMDKIHERLSKWSVGQLHAALDAFDMPRGTGEDGKKVNSQDTRAPLAYHDHGRKKKSATKRKRAQAKAGKASTPASSKKSTPAKGRKSKAA</sequence>
<dbReference type="InterPro" id="IPR044198">
    <property type="entry name" value="DEK"/>
</dbReference>
<feature type="compositionally biased region" description="Low complexity" evidence="1">
    <location>
        <begin position="174"/>
        <end position="191"/>
    </location>
</feature>
<feature type="non-terminal residue" evidence="2">
    <location>
        <position position="1"/>
    </location>
</feature>
<dbReference type="GO" id="GO:0006325">
    <property type="term" value="P:chromatin organization"/>
    <property type="evidence" value="ECO:0007669"/>
    <property type="project" value="InterPro"/>
</dbReference>
<dbReference type="AlphaFoldDB" id="A0A699ZH82"/>
<protein>
    <submittedName>
        <fullName evidence="2">DEK_C domain-containing protein</fullName>
    </submittedName>
</protein>
<organism evidence="2 3">
    <name type="scientific">Haematococcus lacustris</name>
    <name type="common">Green alga</name>
    <name type="synonym">Haematococcus pluvialis</name>
    <dbReference type="NCBI Taxonomy" id="44745"/>
    <lineage>
        <taxon>Eukaryota</taxon>
        <taxon>Viridiplantae</taxon>
        <taxon>Chlorophyta</taxon>
        <taxon>core chlorophytes</taxon>
        <taxon>Chlorophyceae</taxon>
        <taxon>CS clade</taxon>
        <taxon>Chlamydomonadales</taxon>
        <taxon>Haematococcaceae</taxon>
        <taxon>Haematococcus</taxon>
    </lineage>
</organism>
<proteinExistence type="predicted"/>